<dbReference type="EMBL" id="REGN01000870">
    <property type="protein sequence ID" value="RNA38451.1"/>
    <property type="molecule type" value="Genomic_DNA"/>
</dbReference>
<sequence length="106" mass="12242">MDPIQEWYCDCKAGSRVFGACSHVTNFSKKGFNAGSDFLTLSNPKKIHFFLGGCPLTWGYPGGLKRGIANFWFFEDSPFFNPILDLIAPYPFNFELKTWIRQREKY</sequence>
<dbReference type="Proteomes" id="UP000276133">
    <property type="component" value="Unassembled WGS sequence"/>
</dbReference>
<protein>
    <submittedName>
        <fullName evidence="1">Uncharacterized protein</fullName>
    </submittedName>
</protein>
<reference evidence="1 2" key="1">
    <citation type="journal article" date="2018" name="Sci. Rep.">
        <title>Genomic signatures of local adaptation to the degree of environmental predictability in rotifers.</title>
        <authorList>
            <person name="Franch-Gras L."/>
            <person name="Hahn C."/>
            <person name="Garcia-Roger E.M."/>
            <person name="Carmona M.J."/>
            <person name="Serra M."/>
            <person name="Gomez A."/>
        </authorList>
    </citation>
    <scope>NUCLEOTIDE SEQUENCE [LARGE SCALE GENOMIC DNA]</scope>
    <source>
        <strain evidence="1">HYR1</strain>
    </source>
</reference>
<organism evidence="1 2">
    <name type="scientific">Brachionus plicatilis</name>
    <name type="common">Marine rotifer</name>
    <name type="synonym">Brachionus muelleri</name>
    <dbReference type="NCBI Taxonomy" id="10195"/>
    <lineage>
        <taxon>Eukaryota</taxon>
        <taxon>Metazoa</taxon>
        <taxon>Spiralia</taxon>
        <taxon>Gnathifera</taxon>
        <taxon>Rotifera</taxon>
        <taxon>Eurotatoria</taxon>
        <taxon>Monogononta</taxon>
        <taxon>Pseudotrocha</taxon>
        <taxon>Ploima</taxon>
        <taxon>Brachionidae</taxon>
        <taxon>Brachionus</taxon>
    </lineage>
</organism>
<proteinExistence type="predicted"/>
<gene>
    <name evidence="1" type="ORF">BpHYR1_047559</name>
</gene>
<name>A0A3M7SRF9_BRAPC</name>
<keyword evidence="2" id="KW-1185">Reference proteome</keyword>
<dbReference type="AlphaFoldDB" id="A0A3M7SRF9"/>
<evidence type="ECO:0000313" key="2">
    <source>
        <dbReference type="Proteomes" id="UP000276133"/>
    </source>
</evidence>
<comment type="caution">
    <text evidence="1">The sequence shown here is derived from an EMBL/GenBank/DDBJ whole genome shotgun (WGS) entry which is preliminary data.</text>
</comment>
<accession>A0A3M7SRF9</accession>
<evidence type="ECO:0000313" key="1">
    <source>
        <dbReference type="EMBL" id="RNA38451.1"/>
    </source>
</evidence>